<evidence type="ECO:0000313" key="1">
    <source>
        <dbReference type="EMBL" id="HIU56376.1"/>
    </source>
</evidence>
<gene>
    <name evidence="1" type="ORF">IAA61_01020</name>
</gene>
<dbReference type="AlphaFoldDB" id="A0A9D1SDR0"/>
<evidence type="ECO:0000313" key="2">
    <source>
        <dbReference type="Proteomes" id="UP000824109"/>
    </source>
</evidence>
<sequence>MKRKLIIVCSCVGILLLGALCYTIGMITDVDNPNYELMMNELKANLRKSVHLDFEPDPDSIGELKVYGVIDPTGFDKQEHGDAVYTDKDKIQIITDYLNGLKLAEASDDELPNISADAGIAYYDNDGRELKHYIIYGQVFIKDYGTEKLYRIKTTSTGIIEGLEKLDFER</sequence>
<dbReference type="EMBL" id="DVNB01000013">
    <property type="protein sequence ID" value="HIU56376.1"/>
    <property type="molecule type" value="Genomic_DNA"/>
</dbReference>
<accession>A0A9D1SDR0</accession>
<comment type="caution">
    <text evidence="1">The sequence shown here is derived from an EMBL/GenBank/DDBJ whole genome shotgun (WGS) entry which is preliminary data.</text>
</comment>
<proteinExistence type="predicted"/>
<dbReference type="Proteomes" id="UP000824109">
    <property type="component" value="Unassembled WGS sequence"/>
</dbReference>
<name>A0A9D1SDR0_9FIRM</name>
<organism evidence="1 2">
    <name type="scientific">Candidatus Ornithomonoglobus merdipullorum</name>
    <dbReference type="NCBI Taxonomy" id="2840895"/>
    <lineage>
        <taxon>Bacteria</taxon>
        <taxon>Bacillati</taxon>
        <taxon>Bacillota</taxon>
        <taxon>Clostridia</taxon>
        <taxon>Candidatus Ornithomonoglobus</taxon>
    </lineage>
</organism>
<protein>
    <submittedName>
        <fullName evidence="1">Uncharacterized protein</fullName>
    </submittedName>
</protein>
<reference evidence="1" key="1">
    <citation type="submission" date="2020-10" db="EMBL/GenBank/DDBJ databases">
        <authorList>
            <person name="Gilroy R."/>
        </authorList>
    </citation>
    <scope>NUCLEOTIDE SEQUENCE</scope>
    <source>
        <strain evidence="1">USAMLcec3-3695</strain>
    </source>
</reference>
<reference evidence="1" key="2">
    <citation type="journal article" date="2021" name="PeerJ">
        <title>Extensive microbial diversity within the chicken gut microbiome revealed by metagenomics and culture.</title>
        <authorList>
            <person name="Gilroy R."/>
            <person name="Ravi A."/>
            <person name="Getino M."/>
            <person name="Pursley I."/>
            <person name="Horton D.L."/>
            <person name="Alikhan N.F."/>
            <person name="Baker D."/>
            <person name="Gharbi K."/>
            <person name="Hall N."/>
            <person name="Watson M."/>
            <person name="Adriaenssens E.M."/>
            <person name="Foster-Nyarko E."/>
            <person name="Jarju S."/>
            <person name="Secka A."/>
            <person name="Antonio M."/>
            <person name="Oren A."/>
            <person name="Chaudhuri R.R."/>
            <person name="La Ragione R."/>
            <person name="Hildebrand F."/>
            <person name="Pallen M.J."/>
        </authorList>
    </citation>
    <scope>NUCLEOTIDE SEQUENCE</scope>
    <source>
        <strain evidence="1">USAMLcec3-3695</strain>
    </source>
</reference>